<feature type="region of interest" description="Disordered" evidence="1">
    <location>
        <begin position="57"/>
        <end position="77"/>
    </location>
</feature>
<evidence type="ECO:0000313" key="2">
    <source>
        <dbReference type="EMBL" id="NWY67400.1"/>
    </source>
</evidence>
<evidence type="ECO:0000313" key="3">
    <source>
        <dbReference type="Proteomes" id="UP000529965"/>
    </source>
</evidence>
<feature type="non-terminal residue" evidence="2">
    <location>
        <position position="1"/>
    </location>
</feature>
<dbReference type="AlphaFoldDB" id="A0A7K7GCW3"/>
<feature type="non-terminal residue" evidence="2">
    <location>
        <position position="183"/>
    </location>
</feature>
<keyword evidence="3" id="KW-1185">Reference proteome</keyword>
<gene>
    <name evidence="2" type="primary">Cdca2</name>
    <name evidence="2" type="ORF">ERIRUB_R14698</name>
</gene>
<dbReference type="EMBL" id="VZSK01000695">
    <property type="protein sequence ID" value="NWY67400.1"/>
    <property type="molecule type" value="Genomic_DNA"/>
</dbReference>
<proteinExistence type="predicted"/>
<sequence length="183" mass="20472">STIGLRGSPENNSLIQYLAQQRSSRQRETFTQISPFQPARVRSLKDKIDAFQASFESLQESEGESGPSHLGKEASSQDKALFKKDPNLQQWNENFILGNRGAALKENFSKNGNKKSRSELRICSILSPVTVTDPAAAKEWVYEQQNPIESLETVLPGDILEKGHGKRIQHCYNLCSRNKNPGI</sequence>
<protein>
    <submittedName>
        <fullName evidence="2">CDCA2 protein</fullName>
    </submittedName>
</protein>
<name>A0A7K7GCW3_ERIRU</name>
<organism evidence="2 3">
    <name type="scientific">Erithacus rubecula</name>
    <name type="common">European robin</name>
    <dbReference type="NCBI Taxonomy" id="37610"/>
    <lineage>
        <taxon>Eukaryota</taxon>
        <taxon>Metazoa</taxon>
        <taxon>Chordata</taxon>
        <taxon>Craniata</taxon>
        <taxon>Vertebrata</taxon>
        <taxon>Euteleostomi</taxon>
        <taxon>Archelosauria</taxon>
        <taxon>Archosauria</taxon>
        <taxon>Dinosauria</taxon>
        <taxon>Saurischia</taxon>
        <taxon>Theropoda</taxon>
        <taxon>Coelurosauria</taxon>
        <taxon>Aves</taxon>
        <taxon>Neognathae</taxon>
        <taxon>Neoaves</taxon>
        <taxon>Telluraves</taxon>
        <taxon>Australaves</taxon>
        <taxon>Passeriformes</taxon>
        <taxon>Turdidae</taxon>
        <taxon>Erithacus</taxon>
    </lineage>
</organism>
<accession>A0A7K7GCW3</accession>
<dbReference type="Proteomes" id="UP000529965">
    <property type="component" value="Unassembled WGS sequence"/>
</dbReference>
<comment type="caution">
    <text evidence="2">The sequence shown here is derived from an EMBL/GenBank/DDBJ whole genome shotgun (WGS) entry which is preliminary data.</text>
</comment>
<evidence type="ECO:0000256" key="1">
    <source>
        <dbReference type="SAM" id="MobiDB-lite"/>
    </source>
</evidence>
<reference evidence="2 3" key="1">
    <citation type="submission" date="2019-09" db="EMBL/GenBank/DDBJ databases">
        <title>Bird 10,000 Genomes (B10K) Project - Family phase.</title>
        <authorList>
            <person name="Zhang G."/>
        </authorList>
    </citation>
    <scope>NUCLEOTIDE SEQUENCE [LARGE SCALE GENOMIC DNA]</scope>
    <source>
        <strain evidence="2">OUT-0015</strain>
        <tissue evidence="2">Blood</tissue>
    </source>
</reference>